<dbReference type="EMBL" id="LS483254">
    <property type="protein sequence ID" value="SQD92105.1"/>
    <property type="molecule type" value="Genomic_DNA"/>
</dbReference>
<accession>A0A2X3MIX2</accession>
<dbReference type="Pfam" id="PF01464">
    <property type="entry name" value="SLT"/>
    <property type="match status" value="1"/>
</dbReference>
<keyword evidence="4" id="KW-1185">Reference proteome</keyword>
<dbReference type="InterPro" id="IPR011990">
    <property type="entry name" value="TPR-like_helical_dom_sf"/>
</dbReference>
<dbReference type="Gene3D" id="1.25.40.10">
    <property type="entry name" value="Tetratricopeptide repeat domain"/>
    <property type="match status" value="2"/>
</dbReference>
<reference evidence="4" key="1">
    <citation type="submission" date="2018-05" db="EMBL/GenBank/DDBJ databases">
        <authorList>
            <person name="Hao L."/>
        </authorList>
    </citation>
    <scope>NUCLEOTIDE SEQUENCE [LARGE SCALE GENOMIC DNA]</scope>
</reference>
<organism evidence="3 4">
    <name type="scientific">Candidatus Bipolaricaulis anaerobius</name>
    <dbReference type="NCBI Taxonomy" id="2026885"/>
    <lineage>
        <taxon>Bacteria</taxon>
        <taxon>Candidatus Bipolaricaulota</taxon>
        <taxon>Candidatus Bipolaricaulia</taxon>
        <taxon>Candidatus Bipolaricaulales</taxon>
        <taxon>Candidatus Bipolaricaulaceae</taxon>
        <taxon>Candidatus Bipolaricaulis</taxon>
    </lineage>
</organism>
<dbReference type="Proteomes" id="UP000249818">
    <property type="component" value="Chromosome BARAN1"/>
</dbReference>
<dbReference type="Pfam" id="PF13428">
    <property type="entry name" value="TPR_14"/>
    <property type="match status" value="1"/>
</dbReference>
<dbReference type="GO" id="GO:0008933">
    <property type="term" value="F:peptidoglycan lytic transglycosylase activity"/>
    <property type="evidence" value="ECO:0007669"/>
    <property type="project" value="InterPro"/>
</dbReference>
<evidence type="ECO:0000256" key="1">
    <source>
        <dbReference type="ARBA" id="ARBA00007734"/>
    </source>
</evidence>
<dbReference type="Gene3D" id="1.10.530.10">
    <property type="match status" value="1"/>
</dbReference>
<proteinExistence type="inferred from homology"/>
<feature type="domain" description="Transglycosylase SLT" evidence="2">
    <location>
        <begin position="425"/>
        <end position="529"/>
    </location>
</feature>
<evidence type="ECO:0000313" key="4">
    <source>
        <dbReference type="Proteomes" id="UP000249818"/>
    </source>
</evidence>
<comment type="similarity">
    <text evidence="1">Belongs to the transglycosylase Slt family.</text>
</comment>
<dbReference type="SUPFAM" id="SSF48452">
    <property type="entry name" value="TPR-like"/>
    <property type="match status" value="1"/>
</dbReference>
<dbReference type="InterPro" id="IPR023346">
    <property type="entry name" value="Lysozyme-like_dom_sf"/>
</dbReference>
<dbReference type="AlphaFoldDB" id="A0A2X3MIX2"/>
<dbReference type="PANTHER" id="PTHR37423:SF2">
    <property type="entry name" value="MEMBRANE-BOUND LYTIC MUREIN TRANSGLYCOSYLASE C"/>
    <property type="match status" value="1"/>
</dbReference>
<dbReference type="PROSITE" id="PS00922">
    <property type="entry name" value="TRANSGLYCOSYLASE"/>
    <property type="match status" value="1"/>
</dbReference>
<dbReference type="KEGG" id="bana:BARAN1_0080"/>
<dbReference type="InterPro" id="IPR008258">
    <property type="entry name" value="Transglycosylase_SLT_dom_1"/>
</dbReference>
<dbReference type="SUPFAM" id="SSF53955">
    <property type="entry name" value="Lysozyme-like"/>
    <property type="match status" value="1"/>
</dbReference>
<dbReference type="GO" id="GO:0000270">
    <property type="term" value="P:peptidoglycan metabolic process"/>
    <property type="evidence" value="ECO:0007669"/>
    <property type="project" value="InterPro"/>
</dbReference>
<sequence>MIGSLVLVGLLLGLAALLVGTDPPPAAVADYLRLQEARDRLPGSLSELASLADRDDGVGWQARVALGRWHLAHGAPALAVPILRSALALYPTSDLRADLARALEGAGRAAEARGEWEALLPHPDAVQAVLRLEGDPLRAAAALTKGGAPGEALTVLAAVGGTEAALERARALAALGRPKEALPEFERYLASIPGDRGVHLEYGRALERAGELDRALLAYRAAGAAGAYAAGLVLEAQGRAEEAIAAYRQSHEPEAKWRAGRLLEAQGRPRDAMDLYWELARGTSRVRDDAALRLYLLHRERGEATQAADAARLLSPALAWLAGVPAAPFATAADPLPSFPPAMALADALLSASPSGDGRQWAEVELAIAESRGSPADRLAIGEWHLRHGDWRAAFRVGSGVLPSVPSPRAYRLAYPLAWWDTVVHWAGEYGVDPYLVLAVIREESGFSPTAVSSSDARGLMQLLPSTARWIAEEKLTIPYREGDLFSPAVNIQLGTWYLGSLLRESGGDLAWAVAAYNGGPGNLRRWTAGGIASSADLPAHLRATETREYLGKVLTSWLTYRWLYGS</sequence>
<dbReference type="CDD" id="cd13401">
    <property type="entry name" value="Slt70-like"/>
    <property type="match status" value="1"/>
</dbReference>
<gene>
    <name evidence="3" type="ORF">BARAN1_0080</name>
</gene>
<evidence type="ECO:0000259" key="2">
    <source>
        <dbReference type="Pfam" id="PF01464"/>
    </source>
</evidence>
<dbReference type="RefSeq" id="WP_269460778.1">
    <property type="nucleotide sequence ID" value="NZ_LS483254.1"/>
</dbReference>
<dbReference type="InterPro" id="IPR000189">
    <property type="entry name" value="Transglyc_AS"/>
</dbReference>
<dbReference type="PANTHER" id="PTHR37423">
    <property type="entry name" value="SOLUBLE LYTIC MUREIN TRANSGLYCOSYLASE-RELATED"/>
    <property type="match status" value="1"/>
</dbReference>
<dbReference type="GO" id="GO:0016020">
    <property type="term" value="C:membrane"/>
    <property type="evidence" value="ECO:0007669"/>
    <property type="project" value="InterPro"/>
</dbReference>
<name>A0A2X3MIX2_9BACT</name>
<evidence type="ECO:0000313" key="3">
    <source>
        <dbReference type="EMBL" id="SQD92105.1"/>
    </source>
</evidence>
<protein>
    <submittedName>
        <fullName evidence="3">Putative Lytic transglycosylase, catalytic</fullName>
    </submittedName>
</protein>